<name>A0A2P2PMK6_RHIMU</name>
<protein>
    <submittedName>
        <fullName evidence="1">Uncharacterized protein</fullName>
    </submittedName>
</protein>
<sequence>MTLDWFNSLALLLPEK</sequence>
<dbReference type="AlphaFoldDB" id="A0A2P2PMK6"/>
<accession>A0A2P2PMK6</accession>
<evidence type="ECO:0000313" key="1">
    <source>
        <dbReference type="EMBL" id="MBX55901.1"/>
    </source>
</evidence>
<organism evidence="1">
    <name type="scientific">Rhizophora mucronata</name>
    <name type="common">Asiatic mangrove</name>
    <dbReference type="NCBI Taxonomy" id="61149"/>
    <lineage>
        <taxon>Eukaryota</taxon>
        <taxon>Viridiplantae</taxon>
        <taxon>Streptophyta</taxon>
        <taxon>Embryophyta</taxon>
        <taxon>Tracheophyta</taxon>
        <taxon>Spermatophyta</taxon>
        <taxon>Magnoliopsida</taxon>
        <taxon>eudicotyledons</taxon>
        <taxon>Gunneridae</taxon>
        <taxon>Pentapetalae</taxon>
        <taxon>rosids</taxon>
        <taxon>fabids</taxon>
        <taxon>Malpighiales</taxon>
        <taxon>Rhizophoraceae</taxon>
        <taxon>Rhizophora</taxon>
    </lineage>
</organism>
<proteinExistence type="predicted"/>
<reference evidence="1" key="1">
    <citation type="submission" date="2018-02" db="EMBL/GenBank/DDBJ databases">
        <title>Rhizophora mucronata_Transcriptome.</title>
        <authorList>
            <person name="Meera S.P."/>
            <person name="Sreeshan A."/>
            <person name="Augustine A."/>
        </authorList>
    </citation>
    <scope>NUCLEOTIDE SEQUENCE</scope>
    <source>
        <tissue evidence="1">Leaf</tissue>
    </source>
</reference>
<dbReference type="EMBL" id="GGEC01075417">
    <property type="protein sequence ID" value="MBX55901.1"/>
    <property type="molecule type" value="Transcribed_RNA"/>
</dbReference>